<protein>
    <submittedName>
        <fullName evidence="1">Serine arginine repetitive matrix protein</fullName>
    </submittedName>
</protein>
<reference evidence="2" key="1">
    <citation type="journal article" date="2019" name="MBio">
        <title>Comparative genomics for the elucidation of multidrug resistance (MDR) in Candida lusitaniae.</title>
        <authorList>
            <person name="Kannan A."/>
            <person name="Asner S.A."/>
            <person name="Trachsel E."/>
            <person name="Kelly S."/>
            <person name="Parker J."/>
            <person name="Sanglard D."/>
        </authorList>
    </citation>
    <scope>NUCLEOTIDE SEQUENCE [LARGE SCALE GENOMIC DNA]</scope>
    <source>
        <strain evidence="2">P1</strain>
    </source>
</reference>
<sequence>MKTRAHSVFSSIYTPIHQTMSFSLQEVDDEFHSRKEPKAKGKILKHKVNTSQVNLPLIKSWLEEEMQKHLPDDDIAVEFIYEMLESNEEPSSAEIQEQLVNFLGEEEGRAFSKQLWQLLVSGQKDKDGIPQELLEKRKQQLAREKAKSMINEMRRSDSKSSDSAYGKPRTKRASTKDKWGGSSRRTAWNRTDTQKERGNKHGRAETPASRLRERSPDNDKKKTNYNRTKGPGTRERD</sequence>
<organism evidence="1 2">
    <name type="scientific">Clavispora lusitaniae</name>
    <name type="common">Candida lusitaniae</name>
    <dbReference type="NCBI Taxonomy" id="36911"/>
    <lineage>
        <taxon>Eukaryota</taxon>
        <taxon>Fungi</taxon>
        <taxon>Dikarya</taxon>
        <taxon>Ascomycota</taxon>
        <taxon>Saccharomycotina</taxon>
        <taxon>Pichiomycetes</taxon>
        <taxon>Metschnikowiaceae</taxon>
        <taxon>Clavispora</taxon>
    </lineage>
</organism>
<proteinExistence type="predicted"/>
<evidence type="ECO:0000313" key="1">
    <source>
        <dbReference type="EMBL" id="QFZ28829.1"/>
    </source>
</evidence>
<name>A0ACD0WMN1_CLALS</name>
<gene>
    <name evidence="1" type="ORF">EJF14_50046</name>
</gene>
<evidence type="ECO:0000313" key="2">
    <source>
        <dbReference type="Proteomes" id="UP000326582"/>
    </source>
</evidence>
<dbReference type="Proteomes" id="UP000326582">
    <property type="component" value="Chromosome 5"/>
</dbReference>
<keyword evidence="2" id="KW-1185">Reference proteome</keyword>
<accession>A0ACD0WMN1</accession>
<dbReference type="EMBL" id="CP038488">
    <property type="protein sequence ID" value="QFZ28829.1"/>
    <property type="molecule type" value="Genomic_DNA"/>
</dbReference>